<feature type="domain" description="PAS" evidence="2">
    <location>
        <begin position="110"/>
        <end position="147"/>
    </location>
</feature>
<dbReference type="eggNOG" id="COG2172">
    <property type="taxonomic scope" value="Bacteria"/>
</dbReference>
<dbReference type="PANTHER" id="PTHR43156:SF2">
    <property type="entry name" value="STAGE II SPORULATION PROTEIN E"/>
    <property type="match status" value="1"/>
</dbReference>
<protein>
    <submittedName>
        <fullName evidence="4">PAS domain S-box</fullName>
    </submittedName>
</protein>
<feature type="domain" description="PAC" evidence="3">
    <location>
        <begin position="180"/>
        <end position="232"/>
    </location>
</feature>
<dbReference type="Gene3D" id="1.10.1240.30">
    <property type="entry name" value="KaiA/RbsU domain"/>
    <property type="match status" value="1"/>
</dbReference>
<dbReference type="Pfam" id="PF00989">
    <property type="entry name" value="PAS"/>
    <property type="match status" value="1"/>
</dbReference>
<evidence type="ECO:0000259" key="2">
    <source>
        <dbReference type="PROSITE" id="PS50112"/>
    </source>
</evidence>
<organism evidence="4 5">
    <name type="scientific">Mycolicibacterium rhodesiae (strain NBB3)</name>
    <name type="common">Mycobacterium rhodesiae</name>
    <dbReference type="NCBI Taxonomy" id="710685"/>
    <lineage>
        <taxon>Bacteria</taxon>
        <taxon>Bacillati</taxon>
        <taxon>Actinomycetota</taxon>
        <taxon>Actinomycetes</taxon>
        <taxon>Mycobacteriales</taxon>
        <taxon>Mycobacteriaceae</taxon>
        <taxon>Mycolicibacterium</taxon>
    </lineage>
</organism>
<dbReference type="PROSITE" id="PS50112">
    <property type="entry name" value="PAS"/>
    <property type="match status" value="1"/>
</dbReference>
<sequence length="739" mass="80386">MTVDVGGGDFFVQYREALRTFVRSKDEASLAVGHELGRRALSDRMSMLDIIENHSRLVDDMGLSTADDSAAALQFLLQTLAALDVATRGFLDGTRRYEQQRARAEDLADRDEFRDALVNSLQEGFYVADHTGAIVEINDAFVDITGYGHDGLPYRPPYPWVTDESTTNQRLSALREEGSITADTAIRHRDGTVRWVAISINAVTEQRTDYHAYVGTIRDVTATHAVVERERAVARLATAMSLAKDVDEVLSAGLAQSRSRLDTRRLMAVVWPQGEGDPVVHVAGEPMVSNWLDLDEDWRRTFDDARDWLPLTVTPVGAVPTTGTTRGFVAVLSGARDVVVCLEHRVPRAVSAEDRQLAMALFGHISLAMQHVRQLEIARETSLTLQRSLLPVSTLPAGCAVRYEPAVSPLEIGGDFYDVLPVGGNRIGIIVGDCVGRGLSAAAVMGQLRASTRALLLTGAEPAKVLEHLDAVAEFIPDAFCATVFVAIADMNTQTLHYSSAGHVPPVFATGEAYPELLTDGHSVPLAVHRREPRPQATRPMSAGSTLLLYTDGLVERRDRSIDEQIDRVAQVVSDTAELPVDSVADEILTRLAPAAGYDDDVAIVVYRCPPRPLLIDTDAAPRRLSDVRHRVSEWLDANGIGEPLADDIILVVNEASSNCVEHAYRGHDAGRMRIEAEVLGDQVRFCVVDSGSWKVPPADPGTRGRGLLLISKISDEVAVSGTDDGTSVEMTFRLPSDG</sequence>
<evidence type="ECO:0000259" key="3">
    <source>
        <dbReference type="PROSITE" id="PS50113"/>
    </source>
</evidence>
<dbReference type="InterPro" id="IPR000014">
    <property type="entry name" value="PAS"/>
</dbReference>
<dbReference type="KEGG" id="mrh:MycrhN_1654"/>
<dbReference type="CDD" id="cd16936">
    <property type="entry name" value="HATPase_RsbW-like"/>
    <property type="match status" value="1"/>
</dbReference>
<dbReference type="Gene3D" id="3.30.450.20">
    <property type="entry name" value="PAS domain"/>
    <property type="match status" value="1"/>
</dbReference>
<dbReference type="InterPro" id="IPR001932">
    <property type="entry name" value="PPM-type_phosphatase-like_dom"/>
</dbReference>
<dbReference type="Pfam" id="PF08673">
    <property type="entry name" value="RsbU_N"/>
    <property type="match status" value="1"/>
</dbReference>
<dbReference type="RefSeq" id="WP_014210083.1">
    <property type="nucleotide sequence ID" value="NC_016604.1"/>
</dbReference>
<dbReference type="HOGENOM" id="CLU_000445_43_2_11"/>
<evidence type="ECO:0000313" key="5">
    <source>
        <dbReference type="Proteomes" id="UP000005442"/>
    </source>
</evidence>
<keyword evidence="1" id="KW-0378">Hydrolase</keyword>
<dbReference type="InterPro" id="IPR052016">
    <property type="entry name" value="Bact_Sigma-Reg"/>
</dbReference>
<dbReference type="InterPro" id="IPR035965">
    <property type="entry name" value="PAS-like_dom_sf"/>
</dbReference>
<dbReference type="NCBIfam" id="TIGR00229">
    <property type="entry name" value="sensory_box"/>
    <property type="match status" value="1"/>
</dbReference>
<dbReference type="Gene3D" id="3.30.565.10">
    <property type="entry name" value="Histidine kinase-like ATPase, C-terminal domain"/>
    <property type="match status" value="1"/>
</dbReference>
<dbReference type="PANTHER" id="PTHR43156">
    <property type="entry name" value="STAGE II SPORULATION PROTEIN E-RELATED"/>
    <property type="match status" value="1"/>
</dbReference>
<dbReference type="AlphaFoldDB" id="G8RK44"/>
<dbReference type="InterPro" id="IPR036890">
    <property type="entry name" value="HATPase_C_sf"/>
</dbReference>
<dbReference type="InterPro" id="IPR036457">
    <property type="entry name" value="PPM-type-like_dom_sf"/>
</dbReference>
<dbReference type="Pfam" id="PF07228">
    <property type="entry name" value="SpoIIE"/>
    <property type="match status" value="1"/>
</dbReference>
<dbReference type="STRING" id="710685.MycrhN_1654"/>
<dbReference type="InterPro" id="IPR003594">
    <property type="entry name" value="HATPase_dom"/>
</dbReference>
<dbReference type="Pfam" id="PF13581">
    <property type="entry name" value="HATPase_c_2"/>
    <property type="match status" value="1"/>
</dbReference>
<dbReference type="SUPFAM" id="SSF55785">
    <property type="entry name" value="PYP-like sensor domain (PAS domain)"/>
    <property type="match status" value="1"/>
</dbReference>
<gene>
    <name evidence="4" type="ordered locus">MycrhN_1654</name>
</gene>
<dbReference type="PATRIC" id="fig|710685.3.peg.1660"/>
<dbReference type="PROSITE" id="PS50113">
    <property type="entry name" value="PAC"/>
    <property type="match status" value="1"/>
</dbReference>
<dbReference type="SUPFAM" id="SSF55874">
    <property type="entry name" value="ATPase domain of HSP90 chaperone/DNA topoisomerase II/histidine kinase"/>
    <property type="match status" value="1"/>
</dbReference>
<name>G8RK44_MYCRN</name>
<dbReference type="InterPro" id="IPR000700">
    <property type="entry name" value="PAS-assoc_C"/>
</dbReference>
<dbReference type="InterPro" id="IPR014787">
    <property type="entry name" value="PSer_Pase_RsbU_N"/>
</dbReference>
<dbReference type="OrthoDB" id="163538at2"/>
<dbReference type="Gene3D" id="3.60.40.10">
    <property type="entry name" value="PPM-type phosphatase domain"/>
    <property type="match status" value="1"/>
</dbReference>
<evidence type="ECO:0000256" key="1">
    <source>
        <dbReference type="ARBA" id="ARBA00022801"/>
    </source>
</evidence>
<dbReference type="InterPro" id="IPR013767">
    <property type="entry name" value="PAS_fold"/>
</dbReference>
<dbReference type="eggNOG" id="COG2202">
    <property type="taxonomic scope" value="Bacteria"/>
</dbReference>
<keyword evidence="5" id="KW-1185">Reference proteome</keyword>
<reference evidence="4 5" key="1">
    <citation type="submission" date="2011-12" db="EMBL/GenBank/DDBJ databases">
        <title>Complete sequence of Mycobacterium rhodesiae NBB3.</title>
        <authorList>
            <consortium name="US DOE Joint Genome Institute"/>
            <person name="Lucas S."/>
            <person name="Han J."/>
            <person name="Lapidus A."/>
            <person name="Cheng J.-F."/>
            <person name="Goodwin L."/>
            <person name="Pitluck S."/>
            <person name="Peters L."/>
            <person name="Mikhailova N."/>
            <person name="Gu W."/>
            <person name="Detter J.C."/>
            <person name="Han C."/>
            <person name="Tapia R."/>
            <person name="Land M."/>
            <person name="Hauser L."/>
            <person name="Kyrpides N."/>
            <person name="Ivanova N."/>
            <person name="Pagani I."/>
            <person name="Mattes T."/>
            <person name="Holmes A."/>
            <person name="Rutledge P."/>
            <person name="Paulsen I."/>
            <person name="Coleman N."/>
            <person name="Woyke T."/>
        </authorList>
    </citation>
    <scope>NUCLEOTIDE SEQUENCE [LARGE SCALE GENOMIC DNA]</scope>
    <source>
        <strain evidence="4 5">NBB3</strain>
    </source>
</reference>
<evidence type="ECO:0000313" key="4">
    <source>
        <dbReference type="EMBL" id="AEV72269.1"/>
    </source>
</evidence>
<dbReference type="CDD" id="cd00130">
    <property type="entry name" value="PAS"/>
    <property type="match status" value="1"/>
</dbReference>
<dbReference type="eggNOG" id="COG2208">
    <property type="taxonomic scope" value="Bacteria"/>
</dbReference>
<dbReference type="EMBL" id="CP003169">
    <property type="protein sequence ID" value="AEV72269.1"/>
    <property type="molecule type" value="Genomic_DNA"/>
</dbReference>
<dbReference type="GO" id="GO:0006355">
    <property type="term" value="P:regulation of DNA-templated transcription"/>
    <property type="evidence" value="ECO:0007669"/>
    <property type="project" value="InterPro"/>
</dbReference>
<dbReference type="InterPro" id="IPR017944">
    <property type="entry name" value="KaiA/RbsU_helical_domain_sf"/>
</dbReference>
<accession>G8RK44</accession>
<dbReference type="SUPFAM" id="SSF81606">
    <property type="entry name" value="PP2C-like"/>
    <property type="match status" value="1"/>
</dbReference>
<dbReference type="SMART" id="SM00331">
    <property type="entry name" value="PP2C_SIG"/>
    <property type="match status" value="1"/>
</dbReference>
<dbReference type="GO" id="GO:0016791">
    <property type="term" value="F:phosphatase activity"/>
    <property type="evidence" value="ECO:0007669"/>
    <property type="project" value="TreeGrafter"/>
</dbReference>
<proteinExistence type="predicted"/>
<dbReference type="Proteomes" id="UP000005442">
    <property type="component" value="Chromosome"/>
</dbReference>